<dbReference type="Proteomes" id="UP001530377">
    <property type="component" value="Unassembled WGS sequence"/>
</dbReference>
<keyword evidence="2" id="KW-1185">Reference proteome</keyword>
<comment type="caution">
    <text evidence="1">The sequence shown here is derived from an EMBL/GenBank/DDBJ whole genome shotgun (WGS) entry which is preliminary data.</text>
</comment>
<sequence length="229" mass="25834">MVGIKLCSRAHPFLPLQSGELHIEQAGNYRSVIRSRVEEAIKNVAASRVTLSQSTNDEAYANVFTQRVRVETLFRTAVEERLESPPRLHCRLDQFYLGFVMITDSVAAKMLETRVQNELNDRETFLQGAQSEREKTAVEVNRIDLKTNKTLRTAMAEASLVRTRAIAEARLVKSRAEINGTRTLLESAGIESQEHKIALKYIKTLRDREQLDMVVSFLQEGGAVFTAPV</sequence>
<dbReference type="AlphaFoldDB" id="A0ABD3SF75"/>
<proteinExistence type="predicted"/>
<gene>
    <name evidence="1" type="ORF">ACHAXA_010419</name>
</gene>
<protein>
    <recommendedName>
        <fullName evidence="3">Band 7 domain-containing protein</fullName>
    </recommendedName>
</protein>
<evidence type="ECO:0000313" key="2">
    <source>
        <dbReference type="Proteomes" id="UP001530377"/>
    </source>
</evidence>
<organism evidence="1 2">
    <name type="scientific">Cyclostephanos tholiformis</name>
    <dbReference type="NCBI Taxonomy" id="382380"/>
    <lineage>
        <taxon>Eukaryota</taxon>
        <taxon>Sar</taxon>
        <taxon>Stramenopiles</taxon>
        <taxon>Ochrophyta</taxon>
        <taxon>Bacillariophyta</taxon>
        <taxon>Coscinodiscophyceae</taxon>
        <taxon>Thalassiosirophycidae</taxon>
        <taxon>Stephanodiscales</taxon>
        <taxon>Stephanodiscaceae</taxon>
        <taxon>Cyclostephanos</taxon>
    </lineage>
</organism>
<dbReference type="EMBL" id="JALLPB020000045">
    <property type="protein sequence ID" value="KAL3823163.1"/>
    <property type="molecule type" value="Genomic_DNA"/>
</dbReference>
<accession>A0ABD3SF75</accession>
<reference evidence="1 2" key="1">
    <citation type="submission" date="2024-10" db="EMBL/GenBank/DDBJ databases">
        <title>Updated reference genomes for cyclostephanoid diatoms.</title>
        <authorList>
            <person name="Roberts W.R."/>
            <person name="Alverson A.J."/>
        </authorList>
    </citation>
    <scope>NUCLEOTIDE SEQUENCE [LARGE SCALE GENOMIC DNA]</scope>
    <source>
        <strain evidence="1 2">AJA228-03</strain>
    </source>
</reference>
<evidence type="ECO:0000313" key="1">
    <source>
        <dbReference type="EMBL" id="KAL3823163.1"/>
    </source>
</evidence>
<evidence type="ECO:0008006" key="3">
    <source>
        <dbReference type="Google" id="ProtNLM"/>
    </source>
</evidence>
<name>A0ABD3SF75_9STRA</name>